<feature type="region of interest" description="Disordered" evidence="1">
    <location>
        <begin position="147"/>
        <end position="182"/>
    </location>
</feature>
<feature type="signal peptide" evidence="2">
    <location>
        <begin position="1"/>
        <end position="21"/>
    </location>
</feature>
<organism evidence="3 4">
    <name type="scientific">Hirsutella minnesotensis 3608</name>
    <dbReference type="NCBI Taxonomy" id="1043627"/>
    <lineage>
        <taxon>Eukaryota</taxon>
        <taxon>Fungi</taxon>
        <taxon>Dikarya</taxon>
        <taxon>Ascomycota</taxon>
        <taxon>Pezizomycotina</taxon>
        <taxon>Sordariomycetes</taxon>
        <taxon>Hypocreomycetidae</taxon>
        <taxon>Hypocreales</taxon>
        <taxon>Ophiocordycipitaceae</taxon>
        <taxon>Hirsutella</taxon>
    </lineage>
</organism>
<gene>
    <name evidence="3" type="ORF">HIM_05166</name>
</gene>
<keyword evidence="4" id="KW-1185">Reference proteome</keyword>
<evidence type="ECO:0000313" key="3">
    <source>
        <dbReference type="EMBL" id="KJZ75470.1"/>
    </source>
</evidence>
<feature type="compositionally biased region" description="Low complexity" evidence="1">
    <location>
        <begin position="198"/>
        <end position="212"/>
    </location>
</feature>
<sequence length="305" mass="31960">MQHSWHLLTGLCLALCRLAAAAPPPSVSRAPRMTCHSQASAETWASSAPVSSSSTSSSWSAAESGKDCLLGGACDCSRIKDKNGEEYFQCVTDPYCERCWVSVSGGGATAWATGTSRMSGLSSSAAANTTTAQRTVTLWTHSGSAASTTVAADSSGATEEPSSTSAPTRRPPRPGVSSSSPRVVTVVETMILTVDVASATPASSADDSTATDSPDDQDVECPEVLPMPHAPRVRRVPVDIRRGARPAHGVRGPGADRRPQPRDTDGRRTAQKQPQLIDDDDYDAQAEADVPGLLRLLQDQGQAER</sequence>
<keyword evidence="2" id="KW-0732">Signal</keyword>
<accession>A0A0F7ZPG7</accession>
<reference evidence="3 4" key="1">
    <citation type="journal article" date="2014" name="Genome Biol. Evol.">
        <title>Comparative genomics and transcriptomics analyses reveal divergent lifestyle features of nematode endoparasitic fungus Hirsutella minnesotensis.</title>
        <authorList>
            <person name="Lai Y."/>
            <person name="Liu K."/>
            <person name="Zhang X."/>
            <person name="Zhang X."/>
            <person name="Li K."/>
            <person name="Wang N."/>
            <person name="Shu C."/>
            <person name="Wu Y."/>
            <person name="Wang C."/>
            <person name="Bushley K.E."/>
            <person name="Xiang M."/>
            <person name="Liu X."/>
        </authorList>
    </citation>
    <scope>NUCLEOTIDE SEQUENCE [LARGE SCALE GENOMIC DNA]</scope>
    <source>
        <strain evidence="3 4">3608</strain>
    </source>
</reference>
<feature type="chain" id="PRO_5002526149" evidence="2">
    <location>
        <begin position="22"/>
        <end position="305"/>
    </location>
</feature>
<dbReference type="EMBL" id="KQ030517">
    <property type="protein sequence ID" value="KJZ75470.1"/>
    <property type="molecule type" value="Genomic_DNA"/>
</dbReference>
<evidence type="ECO:0000313" key="4">
    <source>
        <dbReference type="Proteomes" id="UP000054481"/>
    </source>
</evidence>
<dbReference type="AlphaFoldDB" id="A0A0F7ZPG7"/>
<protein>
    <submittedName>
        <fullName evidence="3">Uncharacterized protein</fullName>
    </submittedName>
</protein>
<evidence type="ECO:0000256" key="1">
    <source>
        <dbReference type="SAM" id="MobiDB-lite"/>
    </source>
</evidence>
<feature type="region of interest" description="Disordered" evidence="1">
    <location>
        <begin position="198"/>
        <end position="305"/>
    </location>
</feature>
<feature type="compositionally biased region" description="Low complexity" evidence="1">
    <location>
        <begin position="147"/>
        <end position="168"/>
    </location>
</feature>
<name>A0A0F7ZPG7_9HYPO</name>
<dbReference type="Proteomes" id="UP000054481">
    <property type="component" value="Unassembled WGS sequence"/>
</dbReference>
<dbReference type="OrthoDB" id="4941480at2759"/>
<evidence type="ECO:0000256" key="2">
    <source>
        <dbReference type="SAM" id="SignalP"/>
    </source>
</evidence>
<proteinExistence type="predicted"/>
<feature type="compositionally biased region" description="Basic and acidic residues" evidence="1">
    <location>
        <begin position="254"/>
        <end position="268"/>
    </location>
</feature>
<feature type="compositionally biased region" description="Acidic residues" evidence="1">
    <location>
        <begin position="277"/>
        <end position="286"/>
    </location>
</feature>